<evidence type="ECO:0000313" key="3">
    <source>
        <dbReference type="EMBL" id="MBD5779209.1"/>
    </source>
</evidence>
<dbReference type="GO" id="GO:0016020">
    <property type="term" value="C:membrane"/>
    <property type="evidence" value="ECO:0007669"/>
    <property type="project" value="TreeGrafter"/>
</dbReference>
<protein>
    <submittedName>
        <fullName evidence="3">Fatty acid desaturase</fullName>
    </submittedName>
</protein>
<organism evidence="3 4">
    <name type="scientific">Pelagicoccus enzymogenes</name>
    <dbReference type="NCBI Taxonomy" id="2773457"/>
    <lineage>
        <taxon>Bacteria</taxon>
        <taxon>Pseudomonadati</taxon>
        <taxon>Verrucomicrobiota</taxon>
        <taxon>Opitutia</taxon>
        <taxon>Puniceicoccales</taxon>
        <taxon>Pelagicoccaceae</taxon>
        <taxon>Pelagicoccus</taxon>
    </lineage>
</organism>
<dbReference type="Proteomes" id="UP000622317">
    <property type="component" value="Unassembled WGS sequence"/>
</dbReference>
<dbReference type="PANTHER" id="PTHR19353">
    <property type="entry name" value="FATTY ACID DESATURASE 2"/>
    <property type="match status" value="1"/>
</dbReference>
<dbReference type="AlphaFoldDB" id="A0A927F7C4"/>
<keyword evidence="1" id="KW-1133">Transmembrane helix</keyword>
<gene>
    <name evidence="3" type="ORF">IEN85_06865</name>
</gene>
<evidence type="ECO:0000313" key="4">
    <source>
        <dbReference type="Proteomes" id="UP000622317"/>
    </source>
</evidence>
<feature type="transmembrane region" description="Helical" evidence="1">
    <location>
        <begin position="195"/>
        <end position="214"/>
    </location>
</feature>
<dbReference type="Pfam" id="PF00487">
    <property type="entry name" value="FA_desaturase"/>
    <property type="match status" value="1"/>
</dbReference>
<dbReference type="GO" id="GO:0016717">
    <property type="term" value="F:oxidoreductase activity, acting on paired donors, with oxidation of a pair of donors resulting in the reduction of molecular oxygen to two molecules of water"/>
    <property type="evidence" value="ECO:0007669"/>
    <property type="project" value="TreeGrafter"/>
</dbReference>
<feature type="transmembrane region" description="Helical" evidence="1">
    <location>
        <begin position="99"/>
        <end position="118"/>
    </location>
</feature>
<dbReference type="EMBL" id="JACYFG010000007">
    <property type="protein sequence ID" value="MBD5779209.1"/>
    <property type="molecule type" value="Genomic_DNA"/>
</dbReference>
<feature type="transmembrane region" description="Helical" evidence="1">
    <location>
        <begin position="50"/>
        <end position="79"/>
    </location>
</feature>
<feature type="transmembrane region" description="Helical" evidence="1">
    <location>
        <begin position="166"/>
        <end position="183"/>
    </location>
</feature>
<dbReference type="RefSeq" id="WP_191616344.1">
    <property type="nucleotide sequence ID" value="NZ_JACYFG010000007.1"/>
</dbReference>
<evidence type="ECO:0000259" key="2">
    <source>
        <dbReference type="Pfam" id="PF00487"/>
    </source>
</evidence>
<sequence>MDRNVDHQTAPDLREPAKDPHAWKRVVAKFQRPAPLRANWQLANTLTPYAALWLLMYLTLGVSIWLTLGLALMAAGFLVRVFIIFHDCTHGSFFASKRANSVVGFATGVLTFTPFAHWRWEHARHHASSGDLDRRGVGDVSTMTVDEYVRASIWERIRYRTMRNPITLFVFAPLLLFLVRQRFSSMGAGQPERRSVLWTNLCLLSTAVILSGVYGWQAYLFIQLVILGVSGAAGVWLFYVQHQFEDVYWERGGDWDFVEAALKGSSFYRLPKVLQWLSGNIGYHHVHHLSARIPNYRLETCHRSDPLFSSVKPVTLRSSLRSLRLRLWDEDAQRLVGFREVRDSRRTGS</sequence>
<comment type="caution">
    <text evidence="3">The sequence shown here is derived from an EMBL/GenBank/DDBJ whole genome shotgun (WGS) entry which is preliminary data.</text>
</comment>
<proteinExistence type="predicted"/>
<dbReference type="InterPro" id="IPR012171">
    <property type="entry name" value="Fatty_acid_desaturase"/>
</dbReference>
<reference evidence="3" key="1">
    <citation type="submission" date="2020-09" db="EMBL/GenBank/DDBJ databases">
        <title>Pelagicoccus enzymogenes sp. nov. with an EPS production, isolated from marine sediment.</title>
        <authorList>
            <person name="Feng X."/>
        </authorList>
    </citation>
    <scope>NUCLEOTIDE SEQUENCE</scope>
    <source>
        <strain evidence="3">NFK12</strain>
    </source>
</reference>
<dbReference type="CDD" id="cd03507">
    <property type="entry name" value="Delta12-FADS-like"/>
    <property type="match status" value="1"/>
</dbReference>
<dbReference type="InterPro" id="IPR005804">
    <property type="entry name" value="FA_desaturase_dom"/>
</dbReference>
<accession>A0A927F7C4</accession>
<evidence type="ECO:0000256" key="1">
    <source>
        <dbReference type="SAM" id="Phobius"/>
    </source>
</evidence>
<feature type="transmembrane region" description="Helical" evidence="1">
    <location>
        <begin position="220"/>
        <end position="240"/>
    </location>
</feature>
<name>A0A927F7C4_9BACT</name>
<keyword evidence="1" id="KW-0472">Membrane</keyword>
<keyword evidence="1" id="KW-0812">Transmembrane</keyword>
<dbReference type="GO" id="GO:0006629">
    <property type="term" value="P:lipid metabolic process"/>
    <property type="evidence" value="ECO:0007669"/>
    <property type="project" value="InterPro"/>
</dbReference>
<feature type="domain" description="Fatty acid desaturase" evidence="2">
    <location>
        <begin position="65"/>
        <end position="303"/>
    </location>
</feature>
<keyword evidence="4" id="KW-1185">Reference proteome</keyword>
<dbReference type="PANTHER" id="PTHR19353:SF73">
    <property type="entry name" value="FATTY ACID DESATURASE"/>
    <property type="match status" value="1"/>
</dbReference>